<gene>
    <name evidence="1" type="primary">WBGene00275493</name>
</gene>
<accession>A0A2A6BG11</accession>
<dbReference type="EnsemblMetazoa" id="PPA37124.1">
    <property type="protein sequence ID" value="PPA37124.1"/>
    <property type="gene ID" value="WBGene00275493"/>
</dbReference>
<reference evidence="1" key="2">
    <citation type="submission" date="2022-06" db="UniProtKB">
        <authorList>
            <consortium name="EnsemblMetazoa"/>
        </authorList>
    </citation>
    <scope>IDENTIFICATION</scope>
    <source>
        <strain evidence="1">PS312</strain>
    </source>
</reference>
<evidence type="ECO:0000313" key="1">
    <source>
        <dbReference type="EnsemblMetazoa" id="PPA37124.1"/>
    </source>
</evidence>
<keyword evidence="2" id="KW-1185">Reference proteome</keyword>
<organism evidence="1 2">
    <name type="scientific">Pristionchus pacificus</name>
    <name type="common">Parasitic nematode worm</name>
    <dbReference type="NCBI Taxonomy" id="54126"/>
    <lineage>
        <taxon>Eukaryota</taxon>
        <taxon>Metazoa</taxon>
        <taxon>Ecdysozoa</taxon>
        <taxon>Nematoda</taxon>
        <taxon>Chromadorea</taxon>
        <taxon>Rhabditida</taxon>
        <taxon>Rhabditina</taxon>
        <taxon>Diplogasteromorpha</taxon>
        <taxon>Diplogasteroidea</taxon>
        <taxon>Neodiplogasteridae</taxon>
        <taxon>Pristionchus</taxon>
    </lineage>
</organism>
<protein>
    <submittedName>
        <fullName evidence="1">Uncharacterized protein</fullName>
    </submittedName>
</protein>
<dbReference type="Proteomes" id="UP000005239">
    <property type="component" value="Unassembled WGS sequence"/>
</dbReference>
<name>A0A2A6BG11_PRIPA</name>
<proteinExistence type="predicted"/>
<evidence type="ECO:0000313" key="2">
    <source>
        <dbReference type="Proteomes" id="UP000005239"/>
    </source>
</evidence>
<reference evidence="2" key="1">
    <citation type="journal article" date="2008" name="Nat. Genet.">
        <title>The Pristionchus pacificus genome provides a unique perspective on nematode lifestyle and parasitism.</title>
        <authorList>
            <person name="Dieterich C."/>
            <person name="Clifton S.W."/>
            <person name="Schuster L.N."/>
            <person name="Chinwalla A."/>
            <person name="Delehaunty K."/>
            <person name="Dinkelacker I."/>
            <person name="Fulton L."/>
            <person name="Fulton R."/>
            <person name="Godfrey J."/>
            <person name="Minx P."/>
            <person name="Mitreva M."/>
            <person name="Roeseler W."/>
            <person name="Tian H."/>
            <person name="Witte H."/>
            <person name="Yang S.P."/>
            <person name="Wilson R.K."/>
            <person name="Sommer R.J."/>
        </authorList>
    </citation>
    <scope>NUCLEOTIDE SEQUENCE [LARGE SCALE GENOMIC DNA]</scope>
    <source>
        <strain evidence="2">PS312</strain>
    </source>
</reference>
<accession>A0A8R1YPK8</accession>
<sequence>MPWCPDSRGFGPACPSPTDPPDATYCCTVAWNGINRPSCCTFPVYTGVVIVLPIAAVALFVLLIFLTCHCWPDSPMNHRKARLRGARREVRKERRTEKGVEMELHRYDREPCR</sequence>
<dbReference type="AlphaFoldDB" id="A0A2A6BG11"/>